<dbReference type="PANTHER" id="PTHR46124:SF2">
    <property type="entry name" value="D-AMINOACYL-TRNA DEACYLASE"/>
    <property type="match status" value="1"/>
</dbReference>
<protein>
    <submittedName>
        <fullName evidence="2">TatD family hydrolase</fullName>
    </submittedName>
</protein>
<dbReference type="Pfam" id="PF01026">
    <property type="entry name" value="TatD_DNase"/>
    <property type="match status" value="1"/>
</dbReference>
<keyword evidence="1" id="KW-0479">Metal-binding</keyword>
<reference evidence="2 3" key="1">
    <citation type="submission" date="2020-08" db="EMBL/GenBank/DDBJ databases">
        <title>Genome public.</title>
        <authorList>
            <person name="Liu C."/>
            <person name="Sun Q."/>
        </authorList>
    </citation>
    <scope>NUCLEOTIDE SEQUENCE [LARGE SCALE GENOMIC DNA]</scope>
    <source>
        <strain evidence="2 3">NSJ-37</strain>
    </source>
</reference>
<dbReference type="GO" id="GO:0016787">
    <property type="term" value="F:hydrolase activity"/>
    <property type="evidence" value="ECO:0007669"/>
    <property type="project" value="UniProtKB-KW"/>
</dbReference>
<dbReference type="InterPro" id="IPR032466">
    <property type="entry name" value="Metal_Hydrolase"/>
</dbReference>
<keyword evidence="2" id="KW-0378">Hydrolase</keyword>
<dbReference type="EMBL" id="JACRSX010000005">
    <property type="protein sequence ID" value="MBC8562151.1"/>
    <property type="molecule type" value="Genomic_DNA"/>
</dbReference>
<dbReference type="PANTHER" id="PTHR46124">
    <property type="entry name" value="D-AMINOACYL-TRNA DEACYLASE"/>
    <property type="match status" value="1"/>
</dbReference>
<proteinExistence type="predicted"/>
<dbReference type="RefSeq" id="WP_249297661.1">
    <property type="nucleotide sequence ID" value="NZ_JACRSX010000005.1"/>
</dbReference>
<dbReference type="NCBIfam" id="TIGR00010">
    <property type="entry name" value="YchF/TatD family DNA exonuclease"/>
    <property type="match status" value="1"/>
</dbReference>
<organism evidence="2 3">
    <name type="scientific">Jutongia huaianensis</name>
    <dbReference type="NCBI Taxonomy" id="2763668"/>
    <lineage>
        <taxon>Bacteria</taxon>
        <taxon>Bacillati</taxon>
        <taxon>Bacillota</taxon>
        <taxon>Clostridia</taxon>
        <taxon>Lachnospirales</taxon>
        <taxon>Lachnospiraceae</taxon>
        <taxon>Jutongia</taxon>
    </lineage>
</organism>
<keyword evidence="3" id="KW-1185">Reference proteome</keyword>
<dbReference type="PIRSF" id="PIRSF005902">
    <property type="entry name" value="DNase_TatD"/>
    <property type="match status" value="1"/>
</dbReference>
<dbReference type="Proteomes" id="UP000606193">
    <property type="component" value="Unassembled WGS sequence"/>
</dbReference>
<dbReference type="InterPro" id="IPR015991">
    <property type="entry name" value="TatD/YcfH-like"/>
</dbReference>
<dbReference type="CDD" id="cd01310">
    <property type="entry name" value="TatD_DNAse"/>
    <property type="match status" value="1"/>
</dbReference>
<dbReference type="SUPFAM" id="SSF51556">
    <property type="entry name" value="Metallo-dependent hydrolases"/>
    <property type="match status" value="1"/>
</dbReference>
<dbReference type="InterPro" id="IPR001130">
    <property type="entry name" value="TatD-like"/>
</dbReference>
<gene>
    <name evidence="2" type="ORF">H8704_05825</name>
</gene>
<sequence>MIFDTHAHYMDERFAEDREALLASLRDAGVGNVVEVGASIQSTKDAVALSRKHDFVYSAVGVHPDGVPEMTDETIEWLKGLTGEPKVVAIGEIGLDYYYDEPDRELQKKWFIRQLEAAKETKMPVIIHSRDAAQDTLQIMDEHCDWSQGGVIHCFSYTVETAKIYLRKGFYLGIGGVVTFKNGRKLVEVVKEAPLEQLLLETDSPYLTPVPNRGRRNDSRQLTYVVDAVAQIKGIDREEVIRVTEENAKKMYRII</sequence>
<evidence type="ECO:0000313" key="2">
    <source>
        <dbReference type="EMBL" id="MBC8562151.1"/>
    </source>
</evidence>
<evidence type="ECO:0000313" key="3">
    <source>
        <dbReference type="Proteomes" id="UP000606193"/>
    </source>
</evidence>
<name>A0ABR7N0I8_9FIRM</name>
<comment type="caution">
    <text evidence="2">The sequence shown here is derived from an EMBL/GenBank/DDBJ whole genome shotgun (WGS) entry which is preliminary data.</text>
</comment>
<accession>A0ABR7N0I8</accession>
<dbReference type="Gene3D" id="3.20.20.140">
    <property type="entry name" value="Metal-dependent hydrolases"/>
    <property type="match status" value="1"/>
</dbReference>
<evidence type="ECO:0000256" key="1">
    <source>
        <dbReference type="ARBA" id="ARBA00022723"/>
    </source>
</evidence>